<dbReference type="KEGG" id="cep:Cri9333_4932"/>
<evidence type="ECO:0000256" key="1">
    <source>
        <dbReference type="SAM" id="MobiDB-lite"/>
    </source>
</evidence>
<feature type="domain" description="NYN" evidence="2">
    <location>
        <begin position="98"/>
        <end position="246"/>
    </location>
</feature>
<dbReference type="InterPro" id="IPR047140">
    <property type="entry name" value="LabA"/>
</dbReference>
<dbReference type="RefSeq" id="WP_015180069.1">
    <property type="nucleotide sequence ID" value="NC_019736.1"/>
</dbReference>
<evidence type="ECO:0000313" key="3">
    <source>
        <dbReference type="EMBL" id="AFZ15689.1"/>
    </source>
</evidence>
<keyword evidence="3" id="KW-0614">Plasmid</keyword>
<dbReference type="EMBL" id="CP003625">
    <property type="protein sequence ID" value="AFZ15689.1"/>
    <property type="molecule type" value="Genomic_DNA"/>
</dbReference>
<feature type="region of interest" description="Disordered" evidence="1">
    <location>
        <begin position="254"/>
        <end position="273"/>
    </location>
</feature>
<accession>K9W7B3</accession>
<dbReference type="InterPro" id="IPR021139">
    <property type="entry name" value="NYN"/>
</dbReference>
<evidence type="ECO:0000259" key="2">
    <source>
        <dbReference type="Pfam" id="PF01936"/>
    </source>
</evidence>
<evidence type="ECO:0000313" key="4">
    <source>
        <dbReference type="Proteomes" id="UP000010472"/>
    </source>
</evidence>
<keyword evidence="4" id="KW-1185">Reference proteome</keyword>
<protein>
    <recommendedName>
        <fullName evidence="2">NYN domain-containing protein</fullName>
    </recommendedName>
</protein>
<dbReference type="Proteomes" id="UP000010472">
    <property type="component" value="Plasmid pCRI9333.05"/>
</dbReference>
<name>K9W7B3_9CYAN</name>
<dbReference type="Gene3D" id="3.40.50.1010">
    <property type="entry name" value="5'-nuclease"/>
    <property type="match status" value="1"/>
</dbReference>
<dbReference type="Pfam" id="PF01936">
    <property type="entry name" value="NYN"/>
    <property type="match status" value="1"/>
</dbReference>
<dbReference type="CDD" id="cd10911">
    <property type="entry name" value="PIN_LabA"/>
    <property type="match status" value="1"/>
</dbReference>
<dbReference type="AlphaFoldDB" id="K9W7B3"/>
<dbReference type="GO" id="GO:0004540">
    <property type="term" value="F:RNA nuclease activity"/>
    <property type="evidence" value="ECO:0007669"/>
    <property type="project" value="InterPro"/>
</dbReference>
<organism evidence="3 4">
    <name type="scientific">Crinalium epipsammum PCC 9333</name>
    <dbReference type="NCBI Taxonomy" id="1173022"/>
    <lineage>
        <taxon>Bacteria</taxon>
        <taxon>Bacillati</taxon>
        <taxon>Cyanobacteriota</taxon>
        <taxon>Cyanophyceae</taxon>
        <taxon>Gomontiellales</taxon>
        <taxon>Gomontiellaceae</taxon>
        <taxon>Crinalium</taxon>
    </lineage>
</organism>
<gene>
    <name evidence="3" type="ORF">Cri9333_4932</name>
</gene>
<reference evidence="3 4" key="1">
    <citation type="submission" date="2012-06" db="EMBL/GenBank/DDBJ databases">
        <title>Finished plasmid 5 of genome of Crinalium epipsammum PCC 9333.</title>
        <authorList>
            <consortium name="US DOE Joint Genome Institute"/>
            <person name="Gugger M."/>
            <person name="Coursin T."/>
            <person name="Rippka R."/>
            <person name="Tandeau De Marsac N."/>
            <person name="Huntemann M."/>
            <person name="Wei C.-L."/>
            <person name="Han J."/>
            <person name="Detter J.C."/>
            <person name="Han C."/>
            <person name="Tapia R."/>
            <person name="Davenport K."/>
            <person name="Daligault H."/>
            <person name="Erkkila T."/>
            <person name="Gu W."/>
            <person name="Munk A.C.C."/>
            <person name="Teshima H."/>
            <person name="Xu Y."/>
            <person name="Chain P."/>
            <person name="Chen A."/>
            <person name="Krypides N."/>
            <person name="Mavromatis K."/>
            <person name="Markowitz V."/>
            <person name="Szeto E."/>
            <person name="Ivanova N."/>
            <person name="Mikhailova N."/>
            <person name="Ovchinnikova G."/>
            <person name="Pagani I."/>
            <person name="Pati A."/>
            <person name="Goodwin L."/>
            <person name="Peters L."/>
            <person name="Pitluck S."/>
            <person name="Woyke T."/>
            <person name="Kerfeld C."/>
        </authorList>
    </citation>
    <scope>NUCLEOTIDE SEQUENCE [LARGE SCALE GENOMIC DNA]</scope>
    <source>
        <strain evidence="3 4">PCC 9333</strain>
        <plasmid evidence="4">Plasmid pCRI9333.05</plasmid>
    </source>
</reference>
<dbReference type="PANTHER" id="PTHR35458:SF8">
    <property type="entry name" value="SLR0650 PROTEIN"/>
    <property type="match status" value="1"/>
</dbReference>
<dbReference type="HOGENOM" id="CLU_1018275_0_0_3"/>
<dbReference type="PANTHER" id="PTHR35458">
    <property type="entry name" value="SLR0755 PROTEIN"/>
    <property type="match status" value="1"/>
</dbReference>
<proteinExistence type="predicted"/>
<sequence length="273" mass="30232">MVTNAKVSSSSDFRNVILAFLSVSSTVAAAVFQQVWLAIVPFVCILQLKQNPSLQLQLLQKQYGALVGEMSSMNTGIEELSQKLTPTKAPLTAGQKGRISLIIDGDNTFLSAKEQGLRIDYQKLIPELSQGASQLIGAFHFASVDSAKEKEVNFLKFLNSIGYKVVSQEIIQHKDGSKEGNLDPEIMLQMIRCIDTSDTVVLVSGDGDFKPFVEYLKEKHCRVEVYGFEASTNKTLKKVSDRYVDLKTLDVFKNNPDRDNPPKPKPVLCSPSR</sequence>
<geneLocation type="plasmid" evidence="3 4">
    <name>pCRI9333.05</name>
</geneLocation>